<name>A0A0P9K5V8_9PSED</name>
<evidence type="ECO:0000256" key="2">
    <source>
        <dbReference type="ARBA" id="ARBA00010897"/>
    </source>
</evidence>
<evidence type="ECO:0000256" key="1">
    <source>
        <dbReference type="ARBA" id="ARBA00004952"/>
    </source>
</evidence>
<gene>
    <name evidence="7" type="primary">pncB</name>
    <name evidence="12" type="ORF">ALP05_01827</name>
    <name evidence="11" type="ORF">ALQ84_00499</name>
</gene>
<evidence type="ECO:0000256" key="3">
    <source>
        <dbReference type="ARBA" id="ARBA00013236"/>
    </source>
</evidence>
<dbReference type="InterPro" id="IPR036068">
    <property type="entry name" value="Nicotinate_pribotase-like_C"/>
</dbReference>
<organism evidence="12 13">
    <name type="scientific">Pseudomonas caricapapayae</name>
    <dbReference type="NCBI Taxonomy" id="46678"/>
    <lineage>
        <taxon>Bacteria</taxon>
        <taxon>Pseudomonadati</taxon>
        <taxon>Pseudomonadota</taxon>
        <taxon>Gammaproteobacteria</taxon>
        <taxon>Pseudomonadales</taxon>
        <taxon>Pseudomonadaceae</taxon>
        <taxon>Pseudomonas</taxon>
    </lineage>
</organism>
<dbReference type="InterPro" id="IPR007229">
    <property type="entry name" value="Nic_PRibTrfase-Fam"/>
</dbReference>
<proteinExistence type="inferred from homology"/>
<dbReference type="EC" id="6.3.4.21" evidence="3 7"/>
<evidence type="ECO:0000313" key="11">
    <source>
        <dbReference type="EMBL" id="RMM13015.1"/>
    </source>
</evidence>
<evidence type="ECO:0000256" key="7">
    <source>
        <dbReference type="HAMAP-Rule" id="MF_00570"/>
    </source>
</evidence>
<evidence type="ECO:0000313" key="12">
    <source>
        <dbReference type="EMBL" id="RMV74976.1"/>
    </source>
</evidence>
<dbReference type="PIRSF" id="PIRSF000484">
    <property type="entry name" value="NAPRT"/>
    <property type="match status" value="1"/>
</dbReference>
<dbReference type="InterPro" id="IPR006406">
    <property type="entry name" value="Nic_PRibTrfase"/>
</dbReference>
<accession>A0A0P9K5V8</accession>
<comment type="pathway">
    <text evidence="1 7 8">Cofactor biosynthesis; NAD(+) biosynthesis; nicotinate D-ribonucleotide from nicotinate: step 1/1.</text>
</comment>
<comment type="similarity">
    <text evidence="2 7 8">Belongs to the NAPRTase family.</text>
</comment>
<dbReference type="PANTHER" id="PTHR11098">
    <property type="entry name" value="NICOTINATE PHOSPHORIBOSYLTRANSFERASE"/>
    <property type="match status" value="1"/>
</dbReference>
<evidence type="ECO:0000256" key="8">
    <source>
        <dbReference type="RuleBase" id="RU003838"/>
    </source>
</evidence>
<dbReference type="Proteomes" id="UP000278587">
    <property type="component" value="Unassembled WGS sequence"/>
</dbReference>
<dbReference type="GO" id="GO:0034355">
    <property type="term" value="P:NAD+ biosynthetic process via the salvage pathway"/>
    <property type="evidence" value="ECO:0007669"/>
    <property type="project" value="TreeGrafter"/>
</dbReference>
<keyword evidence="5 7" id="KW-0436">Ligase</keyword>
<keyword evidence="12" id="KW-0328">Glycosyltransferase</keyword>
<dbReference type="EMBL" id="RBOC01000036">
    <property type="protein sequence ID" value="RMM13015.1"/>
    <property type="molecule type" value="Genomic_DNA"/>
</dbReference>
<dbReference type="CDD" id="cd01401">
    <property type="entry name" value="PncB_like"/>
    <property type="match status" value="1"/>
</dbReference>
<dbReference type="NCBIfam" id="NF003704">
    <property type="entry name" value="PRK05321.1"/>
    <property type="match status" value="1"/>
</dbReference>
<comment type="function">
    <text evidence="7 8">Catalyzes the synthesis of beta-nicotinate D-ribonucleotide from nicotinate and 5-phospho-D-ribose 1-phosphate at the expense of ATP.</text>
</comment>
<dbReference type="UniPathway" id="UPA00253">
    <property type="reaction ID" value="UER00457"/>
</dbReference>
<comment type="catalytic activity">
    <reaction evidence="7 8">
        <text>5-phospho-alpha-D-ribose 1-diphosphate + nicotinate + ATP + H2O = nicotinate beta-D-ribonucleotide + ADP + phosphate + diphosphate</text>
        <dbReference type="Rhea" id="RHEA:36163"/>
        <dbReference type="ChEBI" id="CHEBI:15377"/>
        <dbReference type="ChEBI" id="CHEBI:30616"/>
        <dbReference type="ChEBI" id="CHEBI:32544"/>
        <dbReference type="ChEBI" id="CHEBI:33019"/>
        <dbReference type="ChEBI" id="CHEBI:43474"/>
        <dbReference type="ChEBI" id="CHEBI:57502"/>
        <dbReference type="ChEBI" id="CHEBI:58017"/>
        <dbReference type="ChEBI" id="CHEBI:456216"/>
        <dbReference type="EC" id="6.3.4.21"/>
    </reaction>
</comment>
<dbReference type="GO" id="GO:0004516">
    <property type="term" value="F:nicotinate phosphoribosyltransferase activity"/>
    <property type="evidence" value="ECO:0007669"/>
    <property type="project" value="UniProtKB-UniRule"/>
</dbReference>
<dbReference type="InterPro" id="IPR041525">
    <property type="entry name" value="N/Namide_PRibTrfase"/>
</dbReference>
<dbReference type="GO" id="GO:0005829">
    <property type="term" value="C:cytosol"/>
    <property type="evidence" value="ECO:0007669"/>
    <property type="project" value="TreeGrafter"/>
</dbReference>
<comment type="caution">
    <text evidence="12">The sequence shown here is derived from an EMBL/GenBank/DDBJ whole genome shotgun (WGS) entry which is preliminary data.</text>
</comment>
<evidence type="ECO:0000256" key="5">
    <source>
        <dbReference type="ARBA" id="ARBA00022598"/>
    </source>
</evidence>
<feature type="domain" description="Nicotinate/nicotinamide phosphoribosyltransferase" evidence="9">
    <location>
        <begin position="173"/>
        <end position="399"/>
    </location>
</feature>
<evidence type="ECO:0000259" key="9">
    <source>
        <dbReference type="Pfam" id="PF04095"/>
    </source>
</evidence>
<dbReference type="HAMAP" id="MF_00570">
    <property type="entry name" value="NAPRTase"/>
    <property type="match status" value="1"/>
</dbReference>
<keyword evidence="4 7" id="KW-0597">Phosphoprotein</keyword>
<feature type="domain" description="Nicotinate phosphoribosyltransferase N-terminal" evidence="10">
    <location>
        <begin position="16"/>
        <end position="133"/>
    </location>
</feature>
<keyword evidence="12" id="KW-0808">Transferase</keyword>
<dbReference type="Gene3D" id="3.20.140.10">
    <property type="entry name" value="nicotinate phosphoribosyltransferase"/>
    <property type="match status" value="1"/>
</dbReference>
<evidence type="ECO:0000256" key="6">
    <source>
        <dbReference type="ARBA" id="ARBA00022642"/>
    </source>
</evidence>
<protein>
    <recommendedName>
        <fullName evidence="3 7">Nicotinate phosphoribosyltransferase</fullName>
        <shortName evidence="7">NAPRTase</shortName>
        <ecNumber evidence="3 7">6.3.4.21</ecNumber>
    </recommendedName>
</protein>
<dbReference type="InterPro" id="IPR040727">
    <property type="entry name" value="NAPRTase_N"/>
</dbReference>
<dbReference type="SUPFAM" id="SSF51690">
    <property type="entry name" value="Nicotinate/Quinolinate PRTase C-terminal domain-like"/>
    <property type="match status" value="1"/>
</dbReference>
<dbReference type="AlphaFoldDB" id="A0A0P9K5V8"/>
<evidence type="ECO:0000259" key="10">
    <source>
        <dbReference type="Pfam" id="PF17767"/>
    </source>
</evidence>
<dbReference type="NCBIfam" id="TIGR01514">
    <property type="entry name" value="NAPRTase"/>
    <property type="match status" value="1"/>
</dbReference>
<evidence type="ECO:0000256" key="4">
    <source>
        <dbReference type="ARBA" id="ARBA00022553"/>
    </source>
</evidence>
<evidence type="ECO:0000313" key="13">
    <source>
        <dbReference type="Proteomes" id="UP000269872"/>
    </source>
</evidence>
<sequence>MINESAFSDRIVQSLLDTDFYKLTMMQAVLHNYPNVDVEWEFRCRNGEDLRPYLDEIRHQIELLCELSLSPEHLAFLERITFLKPDFLRFLGLFRFNTRYVKTSIENDELCIRLHGPWLHVILFEVPLLAIVSEVRNRHRYPDTLLIQARDRLYDKFEWLTTHATADELAELKVADFGTRRRFSYRVQEEVLGVLKQDFPGQFVGTSNVHLARQLDLKPLGTMAHEWIMAHQQLGPRLIDSQIAALDCWVREYRGLLGIALTDCITTDAFLNDFDLYFAKLFDGLRHDSGDPVKWAEKCISHYQKLGIDPMSKTLVFSDGLNLPKALDIFRALRGRINVSFGIGTNLTADIPGIAPMNMVLKMTACAGQAVAKISDEPGKTQCKDPNFVAYMRHVFKVPDLPSPEKPA</sequence>
<reference evidence="13 14" key="1">
    <citation type="submission" date="2018-08" db="EMBL/GenBank/DDBJ databases">
        <title>Recombination of ecologically and evolutionarily significant loci maintains genetic cohesion in the Pseudomonas syringae species complex.</title>
        <authorList>
            <person name="Dillon M."/>
            <person name="Thakur S."/>
            <person name="Almeida R.N.D."/>
            <person name="Weir B.S."/>
            <person name="Guttman D.S."/>
        </authorList>
    </citation>
    <scope>NUCLEOTIDE SEQUENCE [LARGE SCALE GENOMIC DNA]</scope>
    <source>
        <strain evidence="11 14">ICMP 4086</strain>
        <strain evidence="12 13">ICMP 7496</strain>
    </source>
</reference>
<dbReference type="Pfam" id="PF04095">
    <property type="entry name" value="NAPRTase"/>
    <property type="match status" value="1"/>
</dbReference>
<evidence type="ECO:0000313" key="14">
    <source>
        <dbReference type="Proteomes" id="UP000278587"/>
    </source>
</evidence>
<dbReference type="EMBL" id="RBUY01000101">
    <property type="protein sequence ID" value="RMV74976.1"/>
    <property type="molecule type" value="Genomic_DNA"/>
</dbReference>
<feature type="modified residue" description="Phosphohistidine; by autocatalysis" evidence="7">
    <location>
        <position position="225"/>
    </location>
</feature>
<keyword evidence="6 7" id="KW-0662">Pyridine nucleotide biosynthesis</keyword>
<dbReference type="PANTHER" id="PTHR11098:SF1">
    <property type="entry name" value="NICOTINATE PHOSPHORIBOSYLTRANSFERASE"/>
    <property type="match status" value="1"/>
</dbReference>
<dbReference type="Pfam" id="PF17767">
    <property type="entry name" value="NAPRTase_N"/>
    <property type="match status" value="1"/>
</dbReference>
<dbReference type="Proteomes" id="UP000269872">
    <property type="component" value="Unassembled WGS sequence"/>
</dbReference>
<comment type="PTM">
    <text evidence="7 8">Transiently phosphorylated on a His residue during the reaction cycle. Phosphorylation strongly increases the affinity for substrates and increases the rate of nicotinate D-ribonucleotide production. Dephosphorylation regenerates the low-affinity form of the enzyme, leading to product release.</text>
</comment>
<dbReference type="GO" id="GO:0016757">
    <property type="term" value="F:glycosyltransferase activity"/>
    <property type="evidence" value="ECO:0007669"/>
    <property type="project" value="UniProtKB-KW"/>
</dbReference>
<dbReference type="SUPFAM" id="SSF54675">
    <property type="entry name" value="Nicotinate/Quinolinate PRTase N-terminal domain-like"/>
    <property type="match status" value="1"/>
</dbReference>